<name>A0A833E4F0_9EURY</name>
<accession>A0A833E4F0</accession>
<dbReference type="SUPFAM" id="SSF48452">
    <property type="entry name" value="TPR-like"/>
    <property type="match status" value="1"/>
</dbReference>
<dbReference type="Gene3D" id="1.25.40.10">
    <property type="entry name" value="Tetratricopeptide repeat domain"/>
    <property type="match status" value="1"/>
</dbReference>
<dbReference type="EMBL" id="DQUR01000199">
    <property type="protein sequence ID" value="HIP89440.1"/>
    <property type="molecule type" value="Genomic_DNA"/>
</dbReference>
<protein>
    <recommendedName>
        <fullName evidence="3">TRP-repeat-containing protein</fullName>
    </recommendedName>
</protein>
<dbReference type="Proteomes" id="UP000653692">
    <property type="component" value="Unassembled WGS sequence"/>
</dbReference>
<evidence type="ECO:0000313" key="2">
    <source>
        <dbReference type="Proteomes" id="UP000653692"/>
    </source>
</evidence>
<evidence type="ECO:0008006" key="3">
    <source>
        <dbReference type="Google" id="ProtNLM"/>
    </source>
</evidence>
<proteinExistence type="predicted"/>
<organism evidence="1 2">
    <name type="scientific">Thermococcus paralvinellae</name>
    <dbReference type="NCBI Taxonomy" id="582419"/>
    <lineage>
        <taxon>Archaea</taxon>
        <taxon>Methanobacteriati</taxon>
        <taxon>Methanobacteriota</taxon>
        <taxon>Thermococci</taxon>
        <taxon>Thermococcales</taxon>
        <taxon>Thermococcaceae</taxon>
        <taxon>Thermococcus</taxon>
    </lineage>
</organism>
<dbReference type="InterPro" id="IPR011990">
    <property type="entry name" value="TPR-like_helical_dom_sf"/>
</dbReference>
<comment type="caution">
    <text evidence="1">The sequence shown here is derived from an EMBL/GenBank/DDBJ whole genome shotgun (WGS) entry which is preliminary data.</text>
</comment>
<dbReference type="AlphaFoldDB" id="A0A833E4F0"/>
<evidence type="ECO:0000313" key="1">
    <source>
        <dbReference type="EMBL" id="HIP89440.1"/>
    </source>
</evidence>
<sequence>MTTVDDILVLIERGLYDDALLKIGELEDNPEKVRALSLIALDVYEKFSDISLALELMRDAEYFAKKIRDPFDRIIALGSIAYIYLTIGDRNRGVKLFEKALDEALEIGDNGKRVIALGKISYYMGVSGLVDSALETFEVAFDTLIRSKMDYTQKIDYLLKLGELLETTGDSLHSSNALPFYERAYDLFDKLHVNTKAAILEKKIALARTLRKTGIPEVRKALLEGKYGYAIAKITDLFRGEEQIIGLLETALWMKRVENFEYRQLTREVLEKMNAISFSQEGIEYVATLLTALGNIKEALVFASKIEDVQKKSEALKAIALELARENELEDAHRVIEAIPDGEVKERALQELMEIEARL</sequence>
<reference evidence="1" key="1">
    <citation type="journal article" date="2020" name="ISME J.">
        <title>Gammaproteobacteria mediating utilization of methyl-, sulfur- and petroleum organic compounds in deep ocean hydrothermal plumes.</title>
        <authorList>
            <person name="Zhou Z."/>
            <person name="Liu Y."/>
            <person name="Pan J."/>
            <person name="Cron B.R."/>
            <person name="Toner B.M."/>
            <person name="Anantharaman K."/>
            <person name="Breier J.A."/>
            <person name="Dick G.J."/>
            <person name="Li M."/>
        </authorList>
    </citation>
    <scope>NUCLEOTIDE SEQUENCE</scope>
    <source>
        <strain evidence="1">SZUA-1476</strain>
    </source>
</reference>
<gene>
    <name evidence="1" type="ORF">EYH24_05875</name>
</gene>